<organism evidence="3">
    <name type="scientific">Alexandrium catenella</name>
    <name type="common">Red tide dinoflagellate</name>
    <name type="synonym">Gonyaulax catenella</name>
    <dbReference type="NCBI Taxonomy" id="2925"/>
    <lineage>
        <taxon>Eukaryota</taxon>
        <taxon>Sar</taxon>
        <taxon>Alveolata</taxon>
        <taxon>Dinophyceae</taxon>
        <taxon>Gonyaulacales</taxon>
        <taxon>Pyrocystaceae</taxon>
        <taxon>Alexandrium</taxon>
    </lineage>
</organism>
<evidence type="ECO:0000313" key="3">
    <source>
        <dbReference type="EMBL" id="CAD9184065.1"/>
    </source>
</evidence>
<dbReference type="AlphaFoldDB" id="A0A7S1S4X5"/>
<feature type="region of interest" description="Disordered" evidence="1">
    <location>
        <begin position="32"/>
        <end position="51"/>
    </location>
</feature>
<sequence length="205" mass="22900">MRGVQHADEEKPALEPSYDSARALRAYPMNWTAGSGEVSSTSRRSSGRTWRASSTPTSWLIRPILTLRAPWVTPSASRRSRRHHRGAGREQEGRRSGAVLLVEGLGALLRRARGTRYHDSEYRVNSGYIHYDGQVPWRGEGAQDLDLFLDDKESLLDEDLVAWICVGKEHIVRSEDLPLVSNFGSGFSLVPWNFFSGNVASNPHA</sequence>
<protein>
    <recommendedName>
        <fullName evidence="2">Copper amine oxidase catalytic domain-containing protein</fullName>
    </recommendedName>
</protein>
<feature type="domain" description="Copper amine oxidase catalytic" evidence="2">
    <location>
        <begin position="115"/>
        <end position="200"/>
    </location>
</feature>
<dbReference type="Gene3D" id="2.70.98.20">
    <property type="entry name" value="Copper amine oxidase, catalytic domain"/>
    <property type="match status" value="1"/>
</dbReference>
<dbReference type="InterPro" id="IPR036460">
    <property type="entry name" value="Cu_amine_oxidase_C_sf"/>
</dbReference>
<dbReference type="GO" id="GO:0048038">
    <property type="term" value="F:quinone binding"/>
    <property type="evidence" value="ECO:0007669"/>
    <property type="project" value="InterPro"/>
</dbReference>
<evidence type="ECO:0000256" key="1">
    <source>
        <dbReference type="SAM" id="MobiDB-lite"/>
    </source>
</evidence>
<dbReference type="InterPro" id="IPR015798">
    <property type="entry name" value="Cu_amine_oxidase_C"/>
</dbReference>
<name>A0A7S1S4X5_ALECA</name>
<dbReference type="Pfam" id="PF01179">
    <property type="entry name" value="Cu_amine_oxid"/>
    <property type="match status" value="1"/>
</dbReference>
<feature type="region of interest" description="Disordered" evidence="1">
    <location>
        <begin position="75"/>
        <end position="94"/>
    </location>
</feature>
<dbReference type="EMBL" id="HBGE01102123">
    <property type="protein sequence ID" value="CAD9184065.1"/>
    <property type="molecule type" value="Transcribed_RNA"/>
</dbReference>
<dbReference type="SUPFAM" id="SSF49998">
    <property type="entry name" value="Amine oxidase catalytic domain"/>
    <property type="match status" value="1"/>
</dbReference>
<evidence type="ECO:0000259" key="2">
    <source>
        <dbReference type="Pfam" id="PF01179"/>
    </source>
</evidence>
<accession>A0A7S1S4X5</accession>
<dbReference type="GO" id="GO:0008131">
    <property type="term" value="F:primary methylamine oxidase activity"/>
    <property type="evidence" value="ECO:0007669"/>
    <property type="project" value="InterPro"/>
</dbReference>
<feature type="compositionally biased region" description="Low complexity" evidence="1">
    <location>
        <begin position="34"/>
        <end position="51"/>
    </location>
</feature>
<proteinExistence type="predicted"/>
<dbReference type="GO" id="GO:0009308">
    <property type="term" value="P:amine metabolic process"/>
    <property type="evidence" value="ECO:0007669"/>
    <property type="project" value="InterPro"/>
</dbReference>
<reference evidence="3" key="1">
    <citation type="submission" date="2021-01" db="EMBL/GenBank/DDBJ databases">
        <authorList>
            <person name="Corre E."/>
            <person name="Pelletier E."/>
            <person name="Niang G."/>
            <person name="Scheremetjew M."/>
            <person name="Finn R."/>
            <person name="Kale V."/>
            <person name="Holt S."/>
            <person name="Cochrane G."/>
            <person name="Meng A."/>
            <person name="Brown T."/>
            <person name="Cohen L."/>
        </authorList>
    </citation>
    <scope>NUCLEOTIDE SEQUENCE</scope>
    <source>
        <strain evidence="3">OF101</strain>
    </source>
</reference>
<dbReference type="GO" id="GO:0005507">
    <property type="term" value="F:copper ion binding"/>
    <property type="evidence" value="ECO:0007669"/>
    <property type="project" value="InterPro"/>
</dbReference>
<gene>
    <name evidence="3" type="ORF">ACAT0790_LOCUS60837</name>
</gene>